<proteinExistence type="predicted"/>
<dbReference type="Proteomes" id="UP001345963">
    <property type="component" value="Unassembled WGS sequence"/>
</dbReference>
<dbReference type="EMBL" id="JAHUTI010054630">
    <property type="protein sequence ID" value="MED6250070.1"/>
    <property type="molecule type" value="Genomic_DNA"/>
</dbReference>
<name>A0ABU7BJ24_9TELE</name>
<feature type="compositionally biased region" description="Basic and acidic residues" evidence="1">
    <location>
        <begin position="50"/>
        <end position="70"/>
    </location>
</feature>
<feature type="region of interest" description="Disordered" evidence="1">
    <location>
        <begin position="46"/>
        <end position="84"/>
    </location>
</feature>
<comment type="caution">
    <text evidence="2">The sequence shown here is derived from an EMBL/GenBank/DDBJ whole genome shotgun (WGS) entry which is preliminary data.</text>
</comment>
<feature type="region of interest" description="Disordered" evidence="1">
    <location>
        <begin position="100"/>
        <end position="119"/>
    </location>
</feature>
<evidence type="ECO:0000313" key="3">
    <source>
        <dbReference type="Proteomes" id="UP001345963"/>
    </source>
</evidence>
<accession>A0ABU7BJ24</accession>
<gene>
    <name evidence="2" type="ORF">ATANTOWER_024195</name>
</gene>
<evidence type="ECO:0000256" key="1">
    <source>
        <dbReference type="SAM" id="MobiDB-lite"/>
    </source>
</evidence>
<keyword evidence="3" id="KW-1185">Reference proteome</keyword>
<protein>
    <submittedName>
        <fullName evidence="2">Uncharacterized protein</fullName>
    </submittedName>
</protein>
<organism evidence="2 3">
    <name type="scientific">Ataeniobius toweri</name>
    <dbReference type="NCBI Taxonomy" id="208326"/>
    <lineage>
        <taxon>Eukaryota</taxon>
        <taxon>Metazoa</taxon>
        <taxon>Chordata</taxon>
        <taxon>Craniata</taxon>
        <taxon>Vertebrata</taxon>
        <taxon>Euteleostomi</taxon>
        <taxon>Actinopterygii</taxon>
        <taxon>Neopterygii</taxon>
        <taxon>Teleostei</taxon>
        <taxon>Neoteleostei</taxon>
        <taxon>Acanthomorphata</taxon>
        <taxon>Ovalentaria</taxon>
        <taxon>Atherinomorphae</taxon>
        <taxon>Cyprinodontiformes</taxon>
        <taxon>Goodeidae</taxon>
        <taxon>Ataeniobius</taxon>
    </lineage>
</organism>
<sequence length="119" mass="13719">MVEFRERKCIPTKAEIGRGSLFFFPGGDGEMMECWGLDRQVSNGGWMWSPDRKDQGSSHRSGEEIHRGDLRVSSPINSESKECWNPRMESELKTGFLERKSTRGKHETLKECRNKQLKA</sequence>
<evidence type="ECO:0000313" key="2">
    <source>
        <dbReference type="EMBL" id="MED6250070.1"/>
    </source>
</evidence>
<reference evidence="2 3" key="1">
    <citation type="submission" date="2021-07" db="EMBL/GenBank/DDBJ databases">
        <authorList>
            <person name="Palmer J.M."/>
        </authorList>
    </citation>
    <scope>NUCLEOTIDE SEQUENCE [LARGE SCALE GENOMIC DNA]</scope>
    <source>
        <strain evidence="2 3">AT_MEX2019</strain>
        <tissue evidence="2">Muscle</tissue>
    </source>
</reference>